<dbReference type="InterPro" id="IPR051008">
    <property type="entry name" value="Telomere_Capping_Maintenance"/>
</dbReference>
<comment type="caution">
    <text evidence="5">The sequence shown here is derived from an EMBL/GenBank/DDBJ whole genome shotgun (WGS) entry which is preliminary data.</text>
</comment>
<accession>A0A9W6XBS1</accession>
<dbReference type="PANTHER" id="PTHR35518:SF2">
    <property type="entry name" value="MAINTENANCE OF TELOMERE CAPPING PROTEIN 6"/>
    <property type="match status" value="1"/>
</dbReference>
<dbReference type="OrthoDB" id="125924at2759"/>
<name>A0A9W6XBS1_9STRA</name>
<dbReference type="PANTHER" id="PTHR35518">
    <property type="entry name" value="MAINTENANCE OF TELOMOERE CAPPING"/>
    <property type="match status" value="1"/>
</dbReference>
<evidence type="ECO:0000313" key="5">
    <source>
        <dbReference type="EMBL" id="GMF35324.1"/>
    </source>
</evidence>
<gene>
    <name evidence="5" type="ORF">Plil01_001501700</name>
</gene>
<comment type="subcellular location">
    <subcellularLocation>
        <location evidence="1">Membrane</location>
    </subcellularLocation>
</comment>
<dbReference type="EMBL" id="BSXW01001271">
    <property type="protein sequence ID" value="GMF35324.1"/>
    <property type="molecule type" value="Genomic_DNA"/>
</dbReference>
<evidence type="ECO:0000256" key="1">
    <source>
        <dbReference type="ARBA" id="ARBA00004370"/>
    </source>
</evidence>
<proteinExistence type="predicted"/>
<keyword evidence="6" id="KW-1185">Reference proteome</keyword>
<evidence type="ECO:0000313" key="6">
    <source>
        <dbReference type="Proteomes" id="UP001165083"/>
    </source>
</evidence>
<keyword evidence="3" id="KW-1133">Transmembrane helix</keyword>
<dbReference type="Proteomes" id="UP001165083">
    <property type="component" value="Unassembled WGS sequence"/>
</dbReference>
<keyword evidence="2" id="KW-0812">Transmembrane</keyword>
<dbReference type="AlphaFoldDB" id="A0A9W6XBS1"/>
<dbReference type="GO" id="GO:0016020">
    <property type="term" value="C:membrane"/>
    <property type="evidence" value="ECO:0007669"/>
    <property type="project" value="UniProtKB-SubCell"/>
</dbReference>
<keyword evidence="4" id="KW-0472">Membrane</keyword>
<reference evidence="5" key="1">
    <citation type="submission" date="2023-04" db="EMBL/GenBank/DDBJ databases">
        <title>Phytophthora lilii NBRC 32176.</title>
        <authorList>
            <person name="Ichikawa N."/>
            <person name="Sato H."/>
            <person name="Tonouchi N."/>
        </authorList>
    </citation>
    <scope>NUCLEOTIDE SEQUENCE</scope>
    <source>
        <strain evidence="5">NBRC 32176</strain>
    </source>
</reference>
<organism evidence="5 6">
    <name type="scientific">Phytophthora lilii</name>
    <dbReference type="NCBI Taxonomy" id="2077276"/>
    <lineage>
        <taxon>Eukaryota</taxon>
        <taxon>Sar</taxon>
        <taxon>Stramenopiles</taxon>
        <taxon>Oomycota</taxon>
        <taxon>Peronosporomycetes</taxon>
        <taxon>Peronosporales</taxon>
        <taxon>Peronosporaceae</taxon>
        <taxon>Phytophthora</taxon>
    </lineage>
</organism>
<protein>
    <submittedName>
        <fullName evidence="5">Unnamed protein product</fullName>
    </submittedName>
</protein>
<sequence>MVVYMDTGSDISRLDKYGALNTLLTDVFGDLIVPQSVLKSLASKSWTGGSVNAFIEAGYRVLLLANDDTGLAYSLYDFCGGHEVLSTTYINTLPDSSRKIDGLEIYGNDYFLRSYQAELRYISLSDEGVLTEDFDFLELEKHWQFRAMEHETCRHRYG</sequence>
<evidence type="ECO:0000256" key="4">
    <source>
        <dbReference type="ARBA" id="ARBA00023136"/>
    </source>
</evidence>
<evidence type="ECO:0000256" key="2">
    <source>
        <dbReference type="ARBA" id="ARBA00022692"/>
    </source>
</evidence>
<evidence type="ECO:0000256" key="3">
    <source>
        <dbReference type="ARBA" id="ARBA00022989"/>
    </source>
</evidence>